<reference evidence="2 3" key="1">
    <citation type="journal article" date="2019" name="Emerg. Microbes Infect.">
        <title>Comprehensive subspecies identification of 175 nontuberculous mycobacteria species based on 7547 genomic profiles.</title>
        <authorList>
            <person name="Matsumoto Y."/>
            <person name="Kinjo T."/>
            <person name="Motooka D."/>
            <person name="Nabeya D."/>
            <person name="Jung N."/>
            <person name="Uechi K."/>
            <person name="Horii T."/>
            <person name="Iida T."/>
            <person name="Fujita J."/>
            <person name="Nakamura S."/>
        </authorList>
    </citation>
    <scope>NUCLEOTIDE SEQUENCE [LARGE SCALE GENOMIC DNA]</scope>
    <source>
        <strain evidence="2 3">JCM 17899</strain>
    </source>
</reference>
<keyword evidence="1" id="KW-0732">Signal</keyword>
<protein>
    <recommendedName>
        <fullName evidence="4">Keratin associated protein</fullName>
    </recommendedName>
</protein>
<dbReference type="Proteomes" id="UP000467193">
    <property type="component" value="Chromosome"/>
</dbReference>
<name>A0A7I7QZJ3_9MYCO</name>
<dbReference type="AlphaFoldDB" id="A0A7I7QZJ3"/>
<feature type="signal peptide" evidence="1">
    <location>
        <begin position="1"/>
        <end position="26"/>
    </location>
</feature>
<feature type="chain" id="PRO_5029743562" description="Keratin associated protein" evidence="1">
    <location>
        <begin position="27"/>
        <end position="105"/>
    </location>
</feature>
<evidence type="ECO:0008006" key="4">
    <source>
        <dbReference type="Google" id="ProtNLM"/>
    </source>
</evidence>
<dbReference type="RefSeq" id="WP_163801247.1">
    <property type="nucleotide sequence ID" value="NZ_AP022588.1"/>
</dbReference>
<accession>A0A7I7QZJ3</accession>
<sequence length="105" mass="10270">MRYLLPLLASAGAAAVAILGAPVAAAEPNPDLPNCQTAAGGEYTGTGETECQSPGNVQIDATAPAPLYPYPWADEFYGAPLIIGGFGGEHGGGAVGGEGGGGGRR</sequence>
<organism evidence="2 3">
    <name type="scientific">Mycolicibacterium sediminis</name>
    <dbReference type="NCBI Taxonomy" id="1286180"/>
    <lineage>
        <taxon>Bacteria</taxon>
        <taxon>Bacillati</taxon>
        <taxon>Actinomycetota</taxon>
        <taxon>Actinomycetes</taxon>
        <taxon>Mycobacteriales</taxon>
        <taxon>Mycobacteriaceae</taxon>
        <taxon>Mycolicibacterium</taxon>
    </lineage>
</organism>
<evidence type="ECO:0000313" key="3">
    <source>
        <dbReference type="Proteomes" id="UP000467193"/>
    </source>
</evidence>
<evidence type="ECO:0000313" key="2">
    <source>
        <dbReference type="EMBL" id="BBY31819.1"/>
    </source>
</evidence>
<proteinExistence type="predicted"/>
<keyword evidence="3" id="KW-1185">Reference proteome</keyword>
<gene>
    <name evidence="2" type="ORF">MSEDJ_59150</name>
</gene>
<dbReference type="KEGG" id="msei:MSEDJ_59150"/>
<evidence type="ECO:0000256" key="1">
    <source>
        <dbReference type="SAM" id="SignalP"/>
    </source>
</evidence>
<dbReference type="EMBL" id="AP022588">
    <property type="protein sequence ID" value="BBY31819.1"/>
    <property type="molecule type" value="Genomic_DNA"/>
</dbReference>